<dbReference type="Proteomes" id="UP001283361">
    <property type="component" value="Unassembled WGS sequence"/>
</dbReference>
<sequence length="159" mass="16785">MLCNTSPRSPQLDLPRQHLPSTHPGSWPDREEVQIREDGEIEVDHAIFGVTFFVCVKSTEGLNVVSPSLCSPRTGLTCGAGRSTPTTIDGRYCRSVGKNLADLSVGALPPRLSMVVIVGIVAALQPSIPPEASASRRADPGGEAGAGFSIHRVGWSVLS</sequence>
<proteinExistence type="predicted"/>
<keyword evidence="3" id="KW-1185">Reference proteome</keyword>
<evidence type="ECO:0000313" key="3">
    <source>
        <dbReference type="Proteomes" id="UP001283361"/>
    </source>
</evidence>
<dbReference type="EMBL" id="JAWDGP010000221">
    <property type="protein sequence ID" value="KAK3802609.1"/>
    <property type="molecule type" value="Genomic_DNA"/>
</dbReference>
<evidence type="ECO:0000256" key="1">
    <source>
        <dbReference type="SAM" id="MobiDB-lite"/>
    </source>
</evidence>
<evidence type="ECO:0000313" key="2">
    <source>
        <dbReference type="EMBL" id="KAK3802609.1"/>
    </source>
</evidence>
<dbReference type="AlphaFoldDB" id="A0AAE1BAT2"/>
<organism evidence="2 3">
    <name type="scientific">Elysia crispata</name>
    <name type="common">lettuce slug</name>
    <dbReference type="NCBI Taxonomy" id="231223"/>
    <lineage>
        <taxon>Eukaryota</taxon>
        <taxon>Metazoa</taxon>
        <taxon>Spiralia</taxon>
        <taxon>Lophotrochozoa</taxon>
        <taxon>Mollusca</taxon>
        <taxon>Gastropoda</taxon>
        <taxon>Heterobranchia</taxon>
        <taxon>Euthyneura</taxon>
        <taxon>Panpulmonata</taxon>
        <taxon>Sacoglossa</taxon>
        <taxon>Placobranchoidea</taxon>
        <taxon>Plakobranchidae</taxon>
        <taxon>Elysia</taxon>
    </lineage>
</organism>
<name>A0AAE1BAT2_9GAST</name>
<reference evidence="2" key="1">
    <citation type="journal article" date="2023" name="G3 (Bethesda)">
        <title>A reference genome for the long-term kleptoplast-retaining sea slug Elysia crispata morphotype clarki.</title>
        <authorList>
            <person name="Eastman K.E."/>
            <person name="Pendleton A.L."/>
            <person name="Shaikh M.A."/>
            <person name="Suttiyut T."/>
            <person name="Ogas R."/>
            <person name="Tomko P."/>
            <person name="Gavelis G."/>
            <person name="Widhalm J.R."/>
            <person name="Wisecaver J.H."/>
        </authorList>
    </citation>
    <scope>NUCLEOTIDE SEQUENCE</scope>
    <source>
        <strain evidence="2">ECLA1</strain>
    </source>
</reference>
<accession>A0AAE1BAT2</accession>
<gene>
    <name evidence="2" type="ORF">RRG08_010380</name>
</gene>
<protein>
    <submittedName>
        <fullName evidence="2">Uncharacterized protein</fullName>
    </submittedName>
</protein>
<feature type="region of interest" description="Disordered" evidence="1">
    <location>
        <begin position="1"/>
        <end position="31"/>
    </location>
</feature>
<comment type="caution">
    <text evidence="2">The sequence shown here is derived from an EMBL/GenBank/DDBJ whole genome shotgun (WGS) entry which is preliminary data.</text>
</comment>